<keyword evidence="6" id="KW-0633">Potassium transport</keyword>
<dbReference type="PANTHER" id="PTHR32024:SF2">
    <property type="entry name" value="TRK SYSTEM POTASSIUM UPTAKE PROTEIN TRKG-RELATED"/>
    <property type="match status" value="1"/>
</dbReference>
<protein>
    <submittedName>
        <fullName evidence="13">TrkH family potassium uptake protein</fullName>
    </submittedName>
</protein>
<comment type="caution">
    <text evidence="13">The sequence shown here is derived from an EMBL/GenBank/DDBJ whole genome shotgun (WGS) entry which is preliminary data.</text>
</comment>
<sequence length="495" mass="52689">MMRVRWRTSASYLGTVLTALTAPLALTAGVSLAYGESPVPLLAPAGLSLALGLALGRFERGSLGPRETYLMVSAAWFAVAAVGALPFLLAGTGVFADPVNALFESMSGITTTGATVLESFDVHDRGVMMWRQVLQWLGGLGILILVVALFSQLSVGGAKLMETETQTTDVAKLAPRMTQTARLIGGLYAVLTVALTLLLFAMNVVGIAPAMTPYNAVAHALTTVSTAGFSPEPDSVGAFTPAVQWVIAAFMLIGATNFVLLYHLLRGDVDRLLRSEELRAYLGVLAVGTVLVAAFLALDGTYDGDWETVRHAAFQVVSIVTTTGYASSDFDAWSVGARHLLFLGMFIGGMAGSTTCSIKTFRWLVAAKAFRRNLLLAVHPDAVRPVRLGSAIVDERAIRDVIAYVLLSLVIFGLLTVFMVVDVSRASVALGEFEVMGAAASTFLNIGPAFGPAGPYGTYNVFPRTTKVAMILMMWIGRIEIIPVLLLLTPSFWRS</sequence>
<feature type="transmembrane region" description="Helical" evidence="12">
    <location>
        <begin position="401"/>
        <end position="421"/>
    </location>
</feature>
<evidence type="ECO:0000256" key="12">
    <source>
        <dbReference type="SAM" id="Phobius"/>
    </source>
</evidence>
<evidence type="ECO:0000256" key="8">
    <source>
        <dbReference type="ARBA" id="ARBA00022958"/>
    </source>
</evidence>
<dbReference type="GeneID" id="79314094"/>
<keyword evidence="4" id="KW-1003">Cell membrane</keyword>
<evidence type="ECO:0000256" key="10">
    <source>
        <dbReference type="ARBA" id="ARBA00023065"/>
    </source>
</evidence>
<dbReference type="AlphaFoldDB" id="A0ABD6A773"/>
<reference evidence="13 14" key="1">
    <citation type="journal article" date="2019" name="Int. J. Syst. Evol. Microbiol.">
        <title>The Global Catalogue of Microorganisms (GCM) 10K type strain sequencing project: providing services to taxonomists for standard genome sequencing and annotation.</title>
        <authorList>
            <consortium name="The Broad Institute Genomics Platform"/>
            <consortium name="The Broad Institute Genome Sequencing Center for Infectious Disease"/>
            <person name="Wu L."/>
            <person name="Ma J."/>
        </authorList>
    </citation>
    <scope>NUCLEOTIDE SEQUENCE [LARGE SCALE GENOMIC DNA]</scope>
    <source>
        <strain evidence="13 14">PSR21</strain>
    </source>
</reference>
<evidence type="ECO:0000256" key="9">
    <source>
        <dbReference type="ARBA" id="ARBA00022989"/>
    </source>
</evidence>
<keyword evidence="5" id="KW-0997">Cell inner membrane</keyword>
<dbReference type="Proteomes" id="UP001596547">
    <property type="component" value="Unassembled WGS sequence"/>
</dbReference>
<evidence type="ECO:0000256" key="2">
    <source>
        <dbReference type="ARBA" id="ARBA00009137"/>
    </source>
</evidence>
<dbReference type="GO" id="GO:0006813">
    <property type="term" value="P:potassium ion transport"/>
    <property type="evidence" value="ECO:0007669"/>
    <property type="project" value="UniProtKB-KW"/>
</dbReference>
<feature type="transmembrane region" description="Helical" evidence="12">
    <location>
        <begin position="277"/>
        <end position="298"/>
    </location>
</feature>
<dbReference type="InterPro" id="IPR003445">
    <property type="entry name" value="Cat_transpt"/>
</dbReference>
<accession>A0ABD6A773</accession>
<dbReference type="InterPro" id="IPR004772">
    <property type="entry name" value="TrkH"/>
</dbReference>
<feature type="transmembrane region" description="Helical" evidence="12">
    <location>
        <begin position="340"/>
        <end position="365"/>
    </location>
</feature>
<feature type="transmembrane region" description="Helical" evidence="12">
    <location>
        <begin position="186"/>
        <end position="208"/>
    </location>
</feature>
<keyword evidence="14" id="KW-1185">Reference proteome</keyword>
<feature type="transmembrane region" description="Helical" evidence="12">
    <location>
        <begin position="242"/>
        <end position="265"/>
    </location>
</feature>
<keyword evidence="7 12" id="KW-0812">Transmembrane</keyword>
<evidence type="ECO:0000256" key="1">
    <source>
        <dbReference type="ARBA" id="ARBA00004429"/>
    </source>
</evidence>
<feature type="transmembrane region" description="Helical" evidence="12">
    <location>
        <begin position="70"/>
        <end position="96"/>
    </location>
</feature>
<organism evidence="13 14">
    <name type="scientific">Halomarina halobia</name>
    <dbReference type="NCBI Taxonomy" id="3033386"/>
    <lineage>
        <taxon>Archaea</taxon>
        <taxon>Methanobacteriati</taxon>
        <taxon>Methanobacteriota</taxon>
        <taxon>Stenosarchaea group</taxon>
        <taxon>Halobacteria</taxon>
        <taxon>Halobacteriales</taxon>
        <taxon>Natronomonadaceae</taxon>
        <taxon>Halomarina</taxon>
    </lineage>
</organism>
<keyword evidence="8" id="KW-0630">Potassium</keyword>
<proteinExistence type="inferred from homology"/>
<evidence type="ECO:0000313" key="13">
    <source>
        <dbReference type="EMBL" id="MFC7316191.1"/>
    </source>
</evidence>
<name>A0ABD6A773_9EURY</name>
<dbReference type="PANTHER" id="PTHR32024">
    <property type="entry name" value="TRK SYSTEM POTASSIUM UPTAKE PROTEIN TRKG-RELATED"/>
    <property type="match status" value="1"/>
</dbReference>
<gene>
    <name evidence="13" type="ORF">ACFQPE_05190</name>
</gene>
<evidence type="ECO:0000256" key="6">
    <source>
        <dbReference type="ARBA" id="ARBA00022538"/>
    </source>
</evidence>
<evidence type="ECO:0000256" key="5">
    <source>
        <dbReference type="ARBA" id="ARBA00022519"/>
    </source>
</evidence>
<evidence type="ECO:0000256" key="3">
    <source>
        <dbReference type="ARBA" id="ARBA00022448"/>
    </source>
</evidence>
<feature type="transmembrane region" description="Helical" evidence="12">
    <location>
        <begin position="133"/>
        <end position="151"/>
    </location>
</feature>
<evidence type="ECO:0000256" key="11">
    <source>
        <dbReference type="ARBA" id="ARBA00023136"/>
    </source>
</evidence>
<feature type="transmembrane region" description="Helical" evidence="12">
    <location>
        <begin position="468"/>
        <end position="488"/>
    </location>
</feature>
<feature type="transmembrane region" description="Helical" evidence="12">
    <location>
        <begin position="39"/>
        <end position="58"/>
    </location>
</feature>
<keyword evidence="10" id="KW-0406">Ion transport</keyword>
<dbReference type="GO" id="GO:0005886">
    <property type="term" value="C:plasma membrane"/>
    <property type="evidence" value="ECO:0007669"/>
    <property type="project" value="UniProtKB-SubCell"/>
</dbReference>
<dbReference type="Pfam" id="PF02386">
    <property type="entry name" value="TrkH"/>
    <property type="match status" value="1"/>
</dbReference>
<keyword evidence="9 12" id="KW-1133">Transmembrane helix</keyword>
<evidence type="ECO:0000256" key="4">
    <source>
        <dbReference type="ARBA" id="ARBA00022475"/>
    </source>
</evidence>
<dbReference type="PIRSF" id="PIRSF006247">
    <property type="entry name" value="TrkH"/>
    <property type="match status" value="1"/>
</dbReference>
<dbReference type="RefSeq" id="WP_379793981.1">
    <property type="nucleotide sequence ID" value="NZ_CP119992.1"/>
</dbReference>
<evidence type="ECO:0000313" key="14">
    <source>
        <dbReference type="Proteomes" id="UP001596547"/>
    </source>
</evidence>
<comment type="subcellular location">
    <subcellularLocation>
        <location evidence="1">Cell inner membrane</location>
        <topology evidence="1">Multi-pass membrane protein</topology>
    </subcellularLocation>
</comment>
<evidence type="ECO:0000256" key="7">
    <source>
        <dbReference type="ARBA" id="ARBA00022692"/>
    </source>
</evidence>
<keyword evidence="11 12" id="KW-0472">Membrane</keyword>
<dbReference type="EMBL" id="JBHTBF010000002">
    <property type="protein sequence ID" value="MFC7316191.1"/>
    <property type="molecule type" value="Genomic_DNA"/>
</dbReference>
<comment type="similarity">
    <text evidence="2">Belongs to the TrkH potassium transport family.</text>
</comment>
<keyword evidence="3" id="KW-0813">Transport</keyword>